<evidence type="ECO:0000256" key="6">
    <source>
        <dbReference type="ARBA" id="ARBA00022824"/>
    </source>
</evidence>
<dbReference type="GO" id="GO:0046872">
    <property type="term" value="F:metal ion binding"/>
    <property type="evidence" value="ECO:0007669"/>
    <property type="project" value="UniProtKB-KW"/>
</dbReference>
<sequence>MFLVDWFYGVLASLGLWQKEAKILFLGLDNAGKTTLLHMLKDEFCGTNLYELNKYYRGNFTEQIKFWRNEAKKFKKGRDTTSVQKFKEAKANLFEELNRKEIFGANVQRTRDFKKAQYYPRGTFLTAELGNNPSFIWEGIFETQHLIKTSARCNIDPRSSVNVLKDPWLPDKNNPFVTSHLVGLDGCTVDRLMIVGSRSWDVEVIADIFILRDRSGTGLEHWSKAGLNKIKVNVDSAIFVSEGWYGTGGVARDCYGQLIEAFSISKPRCVDVVIAEIVGIKEALSWIKKELDGSTTCNDCLVVVQALHSSIGHMPSPDLLVHIL</sequence>
<evidence type="ECO:0000256" key="3">
    <source>
        <dbReference type="ARBA" id="ARBA00007507"/>
    </source>
</evidence>
<feature type="binding site" evidence="11">
    <location>
        <position position="29"/>
    </location>
    <ligand>
        <name>Mg(2+)</name>
        <dbReference type="ChEBI" id="CHEBI:18420"/>
    </ligand>
</feature>
<dbReference type="Gramene" id="evm.model.04.380">
    <property type="protein sequence ID" value="cds.evm.model.04.380"/>
    <property type="gene ID" value="evm.TU.04.380"/>
</dbReference>
<name>A0A803PH88_CANSA</name>
<dbReference type="InterPro" id="IPR006687">
    <property type="entry name" value="Small_GTPase_SAR1"/>
</dbReference>
<feature type="binding site" evidence="14">
    <location>
        <position position="34"/>
    </location>
    <ligand>
        <name>Mg(2+)</name>
        <dbReference type="ChEBI" id="CHEBI:18420"/>
    </ligand>
</feature>
<keyword evidence="11" id="KW-0460">Magnesium</keyword>
<comment type="similarity">
    <text evidence="3">Belongs to the small GTPase superfamily. SAR1 family.</text>
</comment>
<feature type="binding site" evidence="12">
    <location>
        <position position="35"/>
    </location>
    <ligand>
        <name>GTP</name>
        <dbReference type="ChEBI" id="CHEBI:37565"/>
    </ligand>
</feature>
<dbReference type="AlphaFoldDB" id="A0A803PH88"/>
<evidence type="ECO:0000256" key="10">
    <source>
        <dbReference type="ARBA" id="ARBA00023134"/>
    </source>
</evidence>
<evidence type="ECO:0000256" key="14">
    <source>
        <dbReference type="PIRSR" id="PIRSR606689-2"/>
    </source>
</evidence>
<dbReference type="InterPro" id="IPR027417">
    <property type="entry name" value="P-loop_NTPase"/>
</dbReference>
<keyword evidence="10 13" id="KW-0342">GTP-binding</keyword>
<keyword evidence="4" id="KW-0813">Transport</keyword>
<dbReference type="Pfam" id="PF00025">
    <property type="entry name" value="Arf"/>
    <property type="match status" value="1"/>
</dbReference>
<evidence type="ECO:0000313" key="16">
    <source>
        <dbReference type="Proteomes" id="UP000596661"/>
    </source>
</evidence>
<proteinExistence type="inferred from homology"/>
<organism evidence="15 16">
    <name type="scientific">Cannabis sativa</name>
    <name type="common">Hemp</name>
    <name type="synonym">Marijuana</name>
    <dbReference type="NCBI Taxonomy" id="3483"/>
    <lineage>
        <taxon>Eukaryota</taxon>
        <taxon>Viridiplantae</taxon>
        <taxon>Streptophyta</taxon>
        <taxon>Embryophyta</taxon>
        <taxon>Tracheophyta</taxon>
        <taxon>Spermatophyta</taxon>
        <taxon>Magnoliopsida</taxon>
        <taxon>eudicotyledons</taxon>
        <taxon>Gunneridae</taxon>
        <taxon>Pentapetalae</taxon>
        <taxon>rosids</taxon>
        <taxon>fabids</taxon>
        <taxon>Rosales</taxon>
        <taxon>Cannabaceae</taxon>
        <taxon>Cannabis</taxon>
    </lineage>
</organism>
<evidence type="ECO:0000256" key="11">
    <source>
        <dbReference type="PIRSR" id="PIRSR606687-1"/>
    </source>
</evidence>
<keyword evidence="5 12" id="KW-0547">Nucleotide-binding</keyword>
<dbReference type="InterPro" id="IPR006689">
    <property type="entry name" value="Small_GTPase_ARF/SAR"/>
</dbReference>
<reference evidence="15" key="1">
    <citation type="submission" date="2018-11" db="EMBL/GenBank/DDBJ databases">
        <authorList>
            <person name="Grassa J C."/>
        </authorList>
    </citation>
    <scope>NUCLEOTIDE SEQUENCE [LARGE SCALE GENOMIC DNA]</scope>
</reference>
<keyword evidence="9" id="KW-0333">Golgi apparatus</keyword>
<keyword evidence="7" id="KW-0931">ER-Golgi transport</keyword>
<evidence type="ECO:0000313" key="15">
    <source>
        <dbReference type="EnsemblPlants" id="cds.evm.model.04.380"/>
    </source>
</evidence>
<dbReference type="SMART" id="SM00178">
    <property type="entry name" value="SAR"/>
    <property type="match status" value="1"/>
</dbReference>
<dbReference type="EMBL" id="UZAU01000358">
    <property type="status" value="NOT_ANNOTATED_CDS"/>
    <property type="molecule type" value="Genomic_DNA"/>
</dbReference>
<feature type="binding site" evidence="12">
    <location>
        <position position="34"/>
    </location>
    <ligand>
        <name>GTP</name>
        <dbReference type="ChEBI" id="CHEBI:37565"/>
    </ligand>
</feature>
<evidence type="ECO:0000256" key="13">
    <source>
        <dbReference type="PIRSR" id="PIRSR606689-1"/>
    </source>
</evidence>
<feature type="binding site" evidence="13">
    <location>
        <begin position="27"/>
        <end position="34"/>
    </location>
    <ligand>
        <name>GTP</name>
        <dbReference type="ChEBI" id="CHEBI:37565"/>
    </ligand>
</feature>
<dbReference type="PANTHER" id="PTHR45684">
    <property type="entry name" value="RE74312P"/>
    <property type="match status" value="1"/>
</dbReference>
<evidence type="ECO:0000256" key="4">
    <source>
        <dbReference type="ARBA" id="ARBA00022448"/>
    </source>
</evidence>
<feature type="binding site" evidence="12">
    <location>
        <position position="30"/>
    </location>
    <ligand>
        <name>GTP</name>
        <dbReference type="ChEBI" id="CHEBI:37565"/>
    </ligand>
</feature>
<dbReference type="GO" id="GO:0016192">
    <property type="term" value="P:vesicle-mediated transport"/>
    <property type="evidence" value="ECO:0007669"/>
    <property type="project" value="UniProtKB-KW"/>
</dbReference>
<dbReference type="SUPFAM" id="SSF52540">
    <property type="entry name" value="P-loop containing nucleoside triphosphate hydrolases"/>
    <property type="match status" value="1"/>
</dbReference>
<dbReference type="GO" id="GO:0005783">
    <property type="term" value="C:endoplasmic reticulum"/>
    <property type="evidence" value="ECO:0007669"/>
    <property type="project" value="UniProtKB-SubCell"/>
</dbReference>
<keyword evidence="16" id="KW-1185">Reference proteome</keyword>
<evidence type="ECO:0000256" key="7">
    <source>
        <dbReference type="ARBA" id="ARBA00022892"/>
    </source>
</evidence>
<keyword evidence="11" id="KW-0479">Metal-binding</keyword>
<dbReference type="InterPro" id="IPR012337">
    <property type="entry name" value="RNaseH-like_sf"/>
</dbReference>
<accession>A0A803PH88</accession>
<evidence type="ECO:0000256" key="5">
    <source>
        <dbReference type="ARBA" id="ARBA00022741"/>
    </source>
</evidence>
<dbReference type="GO" id="GO:0006886">
    <property type="term" value="P:intracellular protein transport"/>
    <property type="evidence" value="ECO:0007669"/>
    <property type="project" value="InterPro"/>
</dbReference>
<dbReference type="GO" id="GO:0003924">
    <property type="term" value="F:GTPase activity"/>
    <property type="evidence" value="ECO:0007669"/>
    <property type="project" value="InterPro"/>
</dbReference>
<keyword evidence="6" id="KW-0256">Endoplasmic reticulum</keyword>
<dbReference type="SUPFAM" id="SSF53098">
    <property type="entry name" value="Ribonuclease H-like"/>
    <property type="match status" value="1"/>
</dbReference>
<feature type="binding site" evidence="12">
    <location>
        <position position="32"/>
    </location>
    <ligand>
        <name>GTP</name>
        <dbReference type="ChEBI" id="CHEBI:37565"/>
    </ligand>
</feature>
<evidence type="ECO:0000256" key="12">
    <source>
        <dbReference type="PIRSR" id="PIRSR606687-2"/>
    </source>
</evidence>
<evidence type="ECO:0000256" key="1">
    <source>
        <dbReference type="ARBA" id="ARBA00004240"/>
    </source>
</evidence>
<evidence type="ECO:0000256" key="9">
    <source>
        <dbReference type="ARBA" id="ARBA00023034"/>
    </source>
</evidence>
<evidence type="ECO:0000256" key="8">
    <source>
        <dbReference type="ARBA" id="ARBA00022927"/>
    </source>
</evidence>
<dbReference type="GO" id="GO:0005794">
    <property type="term" value="C:Golgi apparatus"/>
    <property type="evidence" value="ECO:0007669"/>
    <property type="project" value="UniProtKB-SubCell"/>
</dbReference>
<dbReference type="Proteomes" id="UP000596661">
    <property type="component" value="Chromosome 4"/>
</dbReference>
<dbReference type="EnsemblPlants" id="evm.model.04.380">
    <property type="protein sequence ID" value="cds.evm.model.04.380"/>
    <property type="gene ID" value="evm.TU.04.380"/>
</dbReference>
<evidence type="ECO:0000256" key="2">
    <source>
        <dbReference type="ARBA" id="ARBA00004555"/>
    </source>
</evidence>
<dbReference type="GO" id="GO:0005525">
    <property type="term" value="F:GTP binding"/>
    <property type="evidence" value="ECO:0007669"/>
    <property type="project" value="UniProtKB-KW"/>
</dbReference>
<reference evidence="15" key="2">
    <citation type="submission" date="2021-03" db="UniProtKB">
        <authorList>
            <consortium name="EnsemblPlants"/>
        </authorList>
    </citation>
    <scope>IDENTIFICATION</scope>
</reference>
<feature type="binding site" evidence="12">
    <location>
        <position position="33"/>
    </location>
    <ligand>
        <name>GTP</name>
        <dbReference type="ChEBI" id="CHEBI:37565"/>
    </ligand>
</feature>
<protein>
    <submittedName>
        <fullName evidence="15">Uncharacterized protein</fullName>
    </submittedName>
</protein>
<keyword evidence="8" id="KW-0653">Protein transport</keyword>
<dbReference type="Gene3D" id="3.40.50.300">
    <property type="entry name" value="P-loop containing nucleotide triphosphate hydrolases"/>
    <property type="match status" value="1"/>
</dbReference>
<comment type="subcellular location">
    <subcellularLocation>
        <location evidence="1">Endoplasmic reticulum</location>
    </subcellularLocation>
    <subcellularLocation>
        <location evidence="2">Golgi apparatus</location>
    </subcellularLocation>
</comment>